<dbReference type="OrthoDB" id="5545019at2759"/>
<keyword evidence="2" id="KW-0521">NADP</keyword>
<reference evidence="6 7" key="1">
    <citation type="journal article" date="2012" name="Genome Biol.">
        <title>The genome of the polar eukaryotic microalga coccomyxa subellipsoidea reveals traits of cold adaptation.</title>
        <authorList>
            <person name="Blanc G."/>
            <person name="Agarkova I."/>
            <person name="Grimwood J."/>
            <person name="Kuo A."/>
            <person name="Brueggeman A."/>
            <person name="Dunigan D."/>
            <person name="Gurnon J."/>
            <person name="Ladunga I."/>
            <person name="Lindquist E."/>
            <person name="Lucas S."/>
            <person name="Pangilinan J."/>
            <person name="Proschold T."/>
            <person name="Salamov A."/>
            <person name="Schmutz J."/>
            <person name="Weeks D."/>
            <person name="Yamada T."/>
            <person name="Claverie J.M."/>
            <person name="Grigoriev I."/>
            <person name="Van Etten J."/>
            <person name="Lomsadze A."/>
            <person name="Borodovsky M."/>
        </authorList>
    </citation>
    <scope>NUCLEOTIDE SEQUENCE [LARGE SCALE GENOMIC DNA]</scope>
    <source>
        <strain evidence="6 7">C-169</strain>
    </source>
</reference>
<feature type="transmembrane region" description="Helical" evidence="5">
    <location>
        <begin position="190"/>
        <end position="211"/>
    </location>
</feature>
<dbReference type="PRINTS" id="PR00081">
    <property type="entry name" value="GDHRDH"/>
</dbReference>
<dbReference type="InterPro" id="IPR002347">
    <property type="entry name" value="SDR_fam"/>
</dbReference>
<evidence type="ECO:0000256" key="3">
    <source>
        <dbReference type="ARBA" id="ARBA00023002"/>
    </source>
</evidence>
<dbReference type="PRINTS" id="PR00080">
    <property type="entry name" value="SDRFAMILY"/>
</dbReference>
<keyword evidence="3" id="KW-0560">Oxidoreductase</keyword>
<dbReference type="PIRSF" id="PIRSF000126">
    <property type="entry name" value="11-beta-HSD1"/>
    <property type="match status" value="1"/>
</dbReference>
<dbReference type="PANTHER" id="PTHR43899:SF13">
    <property type="entry name" value="RH59310P"/>
    <property type="match status" value="1"/>
</dbReference>
<accession>I0YU96</accession>
<dbReference type="InterPro" id="IPR036291">
    <property type="entry name" value="NAD(P)-bd_dom_sf"/>
</dbReference>
<dbReference type="STRING" id="574566.I0YU96"/>
<dbReference type="Gene3D" id="3.40.50.720">
    <property type="entry name" value="NAD(P)-binding Rossmann-like Domain"/>
    <property type="match status" value="1"/>
</dbReference>
<dbReference type="CDD" id="cd05356">
    <property type="entry name" value="17beta-HSD1_like_SDR_c"/>
    <property type="match status" value="1"/>
</dbReference>
<comment type="similarity">
    <text evidence="1 4">Belongs to the short-chain dehydrogenases/reductases (SDR) family.</text>
</comment>
<evidence type="ECO:0000256" key="5">
    <source>
        <dbReference type="SAM" id="Phobius"/>
    </source>
</evidence>
<evidence type="ECO:0000256" key="2">
    <source>
        <dbReference type="ARBA" id="ARBA00022857"/>
    </source>
</evidence>
<protein>
    <submittedName>
        <fullName evidence="6">Beta-ketoacyl reductase</fullName>
    </submittedName>
</protein>
<comment type="caution">
    <text evidence="6">The sequence shown here is derived from an EMBL/GenBank/DDBJ whole genome shotgun (WGS) entry which is preliminary data.</text>
</comment>
<dbReference type="GO" id="GO:0016491">
    <property type="term" value="F:oxidoreductase activity"/>
    <property type="evidence" value="ECO:0007669"/>
    <property type="project" value="UniProtKB-KW"/>
</dbReference>
<keyword evidence="5" id="KW-0472">Membrane</keyword>
<dbReference type="RefSeq" id="XP_005646509.1">
    <property type="nucleotide sequence ID" value="XM_005646452.1"/>
</dbReference>
<dbReference type="Pfam" id="PF00106">
    <property type="entry name" value="adh_short"/>
    <property type="match status" value="1"/>
</dbReference>
<evidence type="ECO:0000256" key="4">
    <source>
        <dbReference type="RuleBase" id="RU000363"/>
    </source>
</evidence>
<dbReference type="eggNOG" id="ENOG502QRPU">
    <property type="taxonomic scope" value="Eukaryota"/>
</dbReference>
<dbReference type="InterPro" id="IPR051019">
    <property type="entry name" value="VLCFA-Steroid_DH"/>
</dbReference>
<dbReference type="GeneID" id="17039950"/>
<dbReference type="Proteomes" id="UP000007264">
    <property type="component" value="Unassembled WGS sequence"/>
</dbReference>
<evidence type="ECO:0000313" key="6">
    <source>
        <dbReference type="EMBL" id="EIE21965.1"/>
    </source>
</evidence>
<dbReference type="AlphaFoldDB" id="I0YU96"/>
<dbReference type="FunFam" id="3.40.50.720:FF:000137">
    <property type="entry name" value="Hydroxysteroid (17-beta) dehydrogenase 3"/>
    <property type="match status" value="1"/>
</dbReference>
<feature type="transmembrane region" description="Helical" evidence="5">
    <location>
        <begin position="20"/>
        <end position="46"/>
    </location>
</feature>
<organism evidence="6 7">
    <name type="scientific">Coccomyxa subellipsoidea (strain C-169)</name>
    <name type="common">Green microalga</name>
    <dbReference type="NCBI Taxonomy" id="574566"/>
    <lineage>
        <taxon>Eukaryota</taxon>
        <taxon>Viridiplantae</taxon>
        <taxon>Chlorophyta</taxon>
        <taxon>core chlorophytes</taxon>
        <taxon>Trebouxiophyceae</taxon>
        <taxon>Trebouxiophyceae incertae sedis</taxon>
        <taxon>Coccomyxaceae</taxon>
        <taxon>Coccomyxa</taxon>
        <taxon>Coccomyxa subellipsoidea</taxon>
    </lineage>
</organism>
<name>I0YU96_COCSC</name>
<sequence length="327" mass="35455">MTFHSFLSSATSTCGGSWAVGLLLFVGAIQGLKALVRFASGIYVYYLRPGKNLKRLGQWAVVTGATDGIGRAYADGLAKKGLNVVLISRTQSKLDTAAGEIEAKYKVKTKTLAVDFGKADGATWAMLKAELAPLAVGILVNNVGVSYPHAEYYEAIDDQLIDDLININIQATNKMTRIVLPGMKQRKKGAIVNIGSAAATVAPSGPLYAVYAGTKAYVDMFSKSLDLEYRQFGISCHNQAPAYVATKMSKIRKPTMDAPSPANWVKAAIAHIGYEVTQCPFPYHGAMWGIVSSAPLSVVNLYLLHFHLLLRKKYYKKLEREAKAKGQ</sequence>
<gene>
    <name evidence="6" type="ORF">COCSUDRAFT_48005</name>
</gene>
<dbReference type="SUPFAM" id="SSF51735">
    <property type="entry name" value="NAD(P)-binding Rossmann-fold domains"/>
    <property type="match status" value="1"/>
</dbReference>
<feature type="transmembrane region" description="Helical" evidence="5">
    <location>
        <begin position="286"/>
        <end position="310"/>
    </location>
</feature>
<keyword evidence="5" id="KW-1133">Transmembrane helix</keyword>
<keyword evidence="5" id="KW-0812">Transmembrane</keyword>
<dbReference type="PANTHER" id="PTHR43899">
    <property type="entry name" value="RH59310P"/>
    <property type="match status" value="1"/>
</dbReference>
<dbReference type="EMBL" id="AGSI01000011">
    <property type="protein sequence ID" value="EIE21965.1"/>
    <property type="molecule type" value="Genomic_DNA"/>
</dbReference>
<evidence type="ECO:0000256" key="1">
    <source>
        <dbReference type="ARBA" id="ARBA00006484"/>
    </source>
</evidence>
<dbReference type="KEGG" id="csl:COCSUDRAFT_48005"/>
<keyword evidence="7" id="KW-1185">Reference proteome</keyword>
<proteinExistence type="inferred from homology"/>
<evidence type="ECO:0000313" key="7">
    <source>
        <dbReference type="Proteomes" id="UP000007264"/>
    </source>
</evidence>